<dbReference type="InterPro" id="IPR047661">
    <property type="entry name" value="IstB"/>
</dbReference>
<evidence type="ECO:0000259" key="4">
    <source>
        <dbReference type="SMART" id="SM00382"/>
    </source>
</evidence>
<dbReference type="Proteomes" id="UP001245285">
    <property type="component" value="Unassembled WGS sequence"/>
</dbReference>
<dbReference type="InterPro" id="IPR027417">
    <property type="entry name" value="P-loop_NTPase"/>
</dbReference>
<feature type="domain" description="AAA+ ATPase" evidence="4">
    <location>
        <begin position="98"/>
        <end position="231"/>
    </location>
</feature>
<keyword evidence="6" id="KW-1185">Reference proteome</keyword>
<dbReference type="PIRSF" id="PIRSF003073">
    <property type="entry name" value="DNAC_TnpB_IstB"/>
    <property type="match status" value="1"/>
</dbReference>
<dbReference type="CDD" id="cd00009">
    <property type="entry name" value="AAA"/>
    <property type="match status" value="1"/>
</dbReference>
<proteinExistence type="inferred from homology"/>
<dbReference type="SMART" id="SM00382">
    <property type="entry name" value="AAA"/>
    <property type="match status" value="1"/>
</dbReference>
<protein>
    <submittedName>
        <fullName evidence="5">IS21-like element helper ATPase IstB</fullName>
    </submittedName>
</protein>
<reference evidence="5 6" key="1">
    <citation type="submission" date="2023-09" db="EMBL/GenBank/DDBJ databases">
        <authorList>
            <person name="Rey-Velasco X."/>
        </authorList>
    </citation>
    <scope>NUCLEOTIDE SEQUENCE [LARGE SCALE GENOMIC DNA]</scope>
    <source>
        <strain evidence="5 6">F260</strain>
    </source>
</reference>
<comment type="caution">
    <text evidence="5">The sequence shown here is derived from an EMBL/GenBank/DDBJ whole genome shotgun (WGS) entry which is preliminary data.</text>
</comment>
<evidence type="ECO:0000313" key="6">
    <source>
        <dbReference type="Proteomes" id="UP001245285"/>
    </source>
</evidence>
<dbReference type="RefSeq" id="WP_311496260.1">
    <property type="nucleotide sequence ID" value="NZ_JAVRHO010000031.1"/>
</dbReference>
<dbReference type="InterPro" id="IPR003593">
    <property type="entry name" value="AAA+_ATPase"/>
</dbReference>
<evidence type="ECO:0000313" key="5">
    <source>
        <dbReference type="EMBL" id="MDT0648161.1"/>
    </source>
</evidence>
<evidence type="ECO:0000256" key="3">
    <source>
        <dbReference type="ARBA" id="ARBA00022840"/>
    </source>
</evidence>
<name>A0ABU3CPA0_9FLAO</name>
<sequence>MNNNQTIEKLKQMRLGAMAQLHLQHIKDNRIENITADEYLALLIDHQWEDRQNRKIERLLKQAGFKQQANLADVNYTQNRNLDKNMFTRLGTLDFITRKENIILTGASGVGKSYLAQALGHQGCMMEYKTIYTNTARLFKKLKLSKVDGTYLKELGKLLKADLLILDDFGLQSFDNHARETLMDIIDDRYNKASTIISSQIPVSAWYDIIGEGTIADAILDRIVNSSHRIDLKGESLRKGALKNE</sequence>
<dbReference type="InterPro" id="IPR002611">
    <property type="entry name" value="IstB_ATP-bd"/>
</dbReference>
<organism evidence="5 6">
    <name type="scientific">Autumnicola lenta</name>
    <dbReference type="NCBI Taxonomy" id="3075593"/>
    <lineage>
        <taxon>Bacteria</taxon>
        <taxon>Pseudomonadati</taxon>
        <taxon>Bacteroidota</taxon>
        <taxon>Flavobacteriia</taxon>
        <taxon>Flavobacteriales</taxon>
        <taxon>Flavobacteriaceae</taxon>
        <taxon>Autumnicola</taxon>
    </lineage>
</organism>
<dbReference type="EMBL" id="JAVRHO010000031">
    <property type="protein sequence ID" value="MDT0648161.1"/>
    <property type="molecule type" value="Genomic_DNA"/>
</dbReference>
<dbReference type="NCBIfam" id="NF038214">
    <property type="entry name" value="IS21_help_AAA"/>
    <property type="match status" value="1"/>
</dbReference>
<comment type="similarity">
    <text evidence="1">Belongs to the IS21/IS1162 putative ATP-binding protein family.</text>
</comment>
<accession>A0ABU3CPA0</accession>
<dbReference type="InterPro" id="IPR028350">
    <property type="entry name" value="DNAC/IstB-like"/>
</dbReference>
<evidence type="ECO:0000256" key="1">
    <source>
        <dbReference type="ARBA" id="ARBA00008059"/>
    </source>
</evidence>
<dbReference type="SUPFAM" id="SSF52540">
    <property type="entry name" value="P-loop containing nucleoside triphosphate hydrolases"/>
    <property type="match status" value="1"/>
</dbReference>
<dbReference type="Pfam" id="PF01695">
    <property type="entry name" value="IstB_IS21"/>
    <property type="match status" value="1"/>
</dbReference>
<dbReference type="Gene3D" id="3.40.50.300">
    <property type="entry name" value="P-loop containing nucleotide triphosphate hydrolases"/>
    <property type="match status" value="1"/>
</dbReference>
<dbReference type="PANTHER" id="PTHR30050">
    <property type="entry name" value="CHROMOSOMAL REPLICATION INITIATOR PROTEIN DNAA"/>
    <property type="match status" value="1"/>
</dbReference>
<dbReference type="PANTHER" id="PTHR30050:SF4">
    <property type="entry name" value="ATP-BINDING PROTEIN RV3427C IN INSERTION SEQUENCE-RELATED"/>
    <property type="match status" value="1"/>
</dbReference>
<keyword evidence="3" id="KW-0067">ATP-binding</keyword>
<gene>
    <name evidence="5" type="primary">istB</name>
    <name evidence="5" type="ORF">RM545_15810</name>
</gene>
<keyword evidence="2" id="KW-0547">Nucleotide-binding</keyword>
<evidence type="ECO:0000256" key="2">
    <source>
        <dbReference type="ARBA" id="ARBA00022741"/>
    </source>
</evidence>